<accession>A0A914ULY1</accession>
<dbReference type="Gene3D" id="3.30.70.270">
    <property type="match status" value="1"/>
</dbReference>
<evidence type="ECO:0000256" key="3">
    <source>
        <dbReference type="ARBA" id="ARBA00022722"/>
    </source>
</evidence>
<keyword evidence="3" id="KW-0540">Nuclease</keyword>
<proteinExistence type="predicted"/>
<dbReference type="AlphaFoldDB" id="A0A914ULY1"/>
<dbReference type="SUPFAM" id="SSF50630">
    <property type="entry name" value="Acid proteases"/>
    <property type="match status" value="1"/>
</dbReference>
<keyword evidence="4" id="KW-0378">Hydrolase</keyword>
<dbReference type="Gene3D" id="2.40.70.10">
    <property type="entry name" value="Acid Proteases"/>
    <property type="match status" value="1"/>
</dbReference>
<dbReference type="Proteomes" id="UP000887566">
    <property type="component" value="Unplaced"/>
</dbReference>
<sequence length="274" mass="30490">MAVNGQHLLFELDTGADITIGTFQDWLTLGKPCLTQSHDQLSDYNGKAIHVKGMCTVDINYNGKSYALPLFFIQGDGSSLCGKNWIDSLKIDLNKTYYGSSPPVNVKPLQVNHVYSKSKLAAVLDKYTAAFSPSLGCCNKAQAKLHLWPDARPRFFKPQSVPFARLQFTKGELQRNVNMGVLEKIDFNKWGYAAPIVVVAKPNGKVRICGDFKATDNQQIHVDEHAILTIDEIFTKMNGGEKFSNLDLADVYLQVELKEDSKDLLAINPPFGLY</sequence>
<dbReference type="GO" id="GO:0004519">
    <property type="term" value="F:endonuclease activity"/>
    <property type="evidence" value="ECO:0007669"/>
    <property type="project" value="UniProtKB-KW"/>
</dbReference>
<keyword evidence="5" id="KW-1185">Reference proteome</keyword>
<dbReference type="GO" id="GO:0016779">
    <property type="term" value="F:nucleotidyltransferase activity"/>
    <property type="evidence" value="ECO:0007669"/>
    <property type="project" value="UniProtKB-KW"/>
</dbReference>
<dbReference type="PANTHER" id="PTHR37984">
    <property type="entry name" value="PROTEIN CBG26694"/>
    <property type="match status" value="1"/>
</dbReference>
<evidence type="ECO:0000256" key="4">
    <source>
        <dbReference type="ARBA" id="ARBA00022759"/>
    </source>
</evidence>
<dbReference type="WBParaSite" id="PSAMB.scaffold10945size3722.g33754.t1">
    <property type="protein sequence ID" value="PSAMB.scaffold10945size3722.g33754.t1"/>
    <property type="gene ID" value="PSAMB.scaffold10945size3722.g33754"/>
</dbReference>
<reference evidence="6" key="1">
    <citation type="submission" date="2022-11" db="UniProtKB">
        <authorList>
            <consortium name="WormBaseParasite"/>
        </authorList>
    </citation>
    <scope>IDENTIFICATION</scope>
</reference>
<name>A0A914ULY1_9BILA</name>
<keyword evidence="1" id="KW-0808">Transferase</keyword>
<dbReference type="InterPro" id="IPR021109">
    <property type="entry name" value="Peptidase_aspartic_dom_sf"/>
</dbReference>
<evidence type="ECO:0000256" key="1">
    <source>
        <dbReference type="ARBA" id="ARBA00022679"/>
    </source>
</evidence>
<keyword evidence="4" id="KW-0255">Endonuclease</keyword>
<dbReference type="InterPro" id="IPR050951">
    <property type="entry name" value="Retrovirus_Pol_polyprotein"/>
</dbReference>
<dbReference type="PANTHER" id="PTHR37984:SF5">
    <property type="entry name" value="PROTEIN NYNRIN-LIKE"/>
    <property type="match status" value="1"/>
</dbReference>
<dbReference type="InterPro" id="IPR043502">
    <property type="entry name" value="DNA/RNA_pol_sf"/>
</dbReference>
<evidence type="ECO:0000256" key="2">
    <source>
        <dbReference type="ARBA" id="ARBA00022695"/>
    </source>
</evidence>
<protein>
    <submittedName>
        <fullName evidence="6">Peptidase A2 domain-containing protein</fullName>
    </submittedName>
</protein>
<keyword evidence="2" id="KW-0548">Nucleotidyltransferase</keyword>
<dbReference type="SUPFAM" id="SSF56672">
    <property type="entry name" value="DNA/RNA polymerases"/>
    <property type="match status" value="1"/>
</dbReference>
<dbReference type="Gene3D" id="3.10.10.10">
    <property type="entry name" value="HIV Type 1 Reverse Transcriptase, subunit A, domain 1"/>
    <property type="match status" value="1"/>
</dbReference>
<organism evidence="5 6">
    <name type="scientific">Plectus sambesii</name>
    <dbReference type="NCBI Taxonomy" id="2011161"/>
    <lineage>
        <taxon>Eukaryota</taxon>
        <taxon>Metazoa</taxon>
        <taxon>Ecdysozoa</taxon>
        <taxon>Nematoda</taxon>
        <taxon>Chromadorea</taxon>
        <taxon>Plectida</taxon>
        <taxon>Plectina</taxon>
        <taxon>Plectoidea</taxon>
        <taxon>Plectidae</taxon>
        <taxon>Plectus</taxon>
    </lineage>
</organism>
<dbReference type="InterPro" id="IPR043128">
    <property type="entry name" value="Rev_trsase/Diguanyl_cyclase"/>
</dbReference>
<evidence type="ECO:0000313" key="6">
    <source>
        <dbReference type="WBParaSite" id="PSAMB.scaffold10945size3722.g33754.t1"/>
    </source>
</evidence>
<evidence type="ECO:0000313" key="5">
    <source>
        <dbReference type="Proteomes" id="UP000887566"/>
    </source>
</evidence>